<keyword evidence="3" id="KW-1185">Reference proteome</keyword>
<dbReference type="EMBL" id="FRFG01000012">
    <property type="protein sequence ID" value="SHO55174.1"/>
    <property type="molecule type" value="Genomic_DNA"/>
</dbReference>
<dbReference type="STRING" id="1117707.VQ7734_00893"/>
<dbReference type="Gene3D" id="3.30.750.200">
    <property type="match status" value="1"/>
</dbReference>
<dbReference type="GO" id="GO:0051539">
    <property type="term" value="F:4 iron, 4 sulfur cluster binding"/>
    <property type="evidence" value="ECO:0007669"/>
    <property type="project" value="TreeGrafter"/>
</dbReference>
<dbReference type="CDD" id="cd01335">
    <property type="entry name" value="Radical_SAM"/>
    <property type="match status" value="1"/>
</dbReference>
<dbReference type="InterPro" id="IPR058240">
    <property type="entry name" value="rSAM_sf"/>
</dbReference>
<proteinExistence type="predicted"/>
<dbReference type="OrthoDB" id="9808022at2"/>
<dbReference type="GO" id="GO:0005737">
    <property type="term" value="C:cytoplasm"/>
    <property type="evidence" value="ECO:0007669"/>
    <property type="project" value="TreeGrafter"/>
</dbReference>
<dbReference type="InterPro" id="IPR010723">
    <property type="entry name" value="HemN_C"/>
</dbReference>
<dbReference type="GO" id="GO:0006779">
    <property type="term" value="P:porphyrin-containing compound biosynthetic process"/>
    <property type="evidence" value="ECO:0007669"/>
    <property type="project" value="TreeGrafter"/>
</dbReference>
<accession>A0A1M7YRC4</accession>
<dbReference type="PANTHER" id="PTHR13932:SF5">
    <property type="entry name" value="RADICAL S-ADENOSYL METHIONINE DOMAIN-CONTAINING PROTEIN 1, MITOCHONDRIAL"/>
    <property type="match status" value="1"/>
</dbReference>
<dbReference type="PROSITE" id="PS51918">
    <property type="entry name" value="RADICAL_SAM"/>
    <property type="match status" value="1"/>
</dbReference>
<dbReference type="GO" id="GO:0051989">
    <property type="term" value="F:coproporphyrinogen dehydrogenase activity"/>
    <property type="evidence" value="ECO:0007669"/>
    <property type="project" value="UniProtKB-EC"/>
</dbReference>
<dbReference type="PANTHER" id="PTHR13932">
    <property type="entry name" value="COPROPORPHYRINIGEN III OXIDASE"/>
    <property type="match status" value="1"/>
</dbReference>
<name>A0A1M7YRC4_9VIBR</name>
<dbReference type="Pfam" id="PF04055">
    <property type="entry name" value="Radical_SAM"/>
    <property type="match status" value="1"/>
</dbReference>
<dbReference type="RefSeq" id="WP_073580076.1">
    <property type="nucleotide sequence ID" value="NZ_AP024897.1"/>
</dbReference>
<organism evidence="2 3">
    <name type="scientific">Vibrio quintilis</name>
    <dbReference type="NCBI Taxonomy" id="1117707"/>
    <lineage>
        <taxon>Bacteria</taxon>
        <taxon>Pseudomonadati</taxon>
        <taxon>Pseudomonadota</taxon>
        <taxon>Gammaproteobacteria</taxon>
        <taxon>Vibrionales</taxon>
        <taxon>Vibrionaceae</taxon>
        <taxon>Vibrio</taxon>
    </lineage>
</organism>
<reference evidence="3" key="1">
    <citation type="submission" date="2016-12" db="EMBL/GenBank/DDBJ databases">
        <authorList>
            <person name="Rodrigo-Torres L."/>
            <person name="Arahal R.D."/>
            <person name="Lucena T."/>
        </authorList>
    </citation>
    <scope>NUCLEOTIDE SEQUENCE [LARGE SCALE GENOMIC DNA]</scope>
</reference>
<evidence type="ECO:0000313" key="3">
    <source>
        <dbReference type="Proteomes" id="UP000184600"/>
    </source>
</evidence>
<dbReference type="SUPFAM" id="SSF102114">
    <property type="entry name" value="Radical SAM enzymes"/>
    <property type="match status" value="1"/>
</dbReference>
<sequence length="449" mass="50544">MDAEIHDSIEQVLNGPVYQAYAYSYPHKTAYRAFEQPVPLEQVWQPEKKDALFLYVHVPFCSMRCGFCNLFTLVKPEQTLPDLYLDALSRQIEALRPVIEQAGFARYAIGGGTPTYLTEAQLDRLFTLTDFAGIQPNTPTGIECSPETITAGKIKLLAERGVSRISMGVQSFTDAEVKNLARKQDNRQVSQAIDLIRTGSQADLNLDLIYGIAGQTVTSWLHSLQEALRFNPEELYLYPLYVRAATGLGKIKAGDKYMPDLTDTDRLALYRAGRDYLLSQGYRQISMRMFRRADLNDADMPLYSCQQDGMLGLGAGARSYTQRLHYSSEYAVGRHGVKAIIDHYHSQSQEDFSAARYGIVLSEEEQRRRFVIQSLLIADGLDRVAYQQRFRQDCMADFPALQLLTERGLARQTDISLILTEAGVERADSIGPWLTSAAVRQAMHGYQMA</sequence>
<evidence type="ECO:0000259" key="1">
    <source>
        <dbReference type="PROSITE" id="PS51918"/>
    </source>
</evidence>
<evidence type="ECO:0000313" key="2">
    <source>
        <dbReference type="EMBL" id="SHO55174.1"/>
    </source>
</evidence>
<dbReference type="InterPro" id="IPR034505">
    <property type="entry name" value="Coproporphyrinogen-III_oxidase"/>
</dbReference>
<dbReference type="EC" id="1.3.98.3" evidence="2"/>
<dbReference type="SMART" id="SM00729">
    <property type="entry name" value="Elp3"/>
    <property type="match status" value="1"/>
</dbReference>
<dbReference type="NCBIfam" id="NF006067">
    <property type="entry name" value="PRK08208.1"/>
    <property type="match status" value="1"/>
</dbReference>
<protein>
    <submittedName>
        <fullName evidence="2">Oxygen-independent coproporphyrinogen-III oxidase</fullName>
        <ecNumber evidence="2">1.3.98.3</ecNumber>
    </submittedName>
</protein>
<dbReference type="AlphaFoldDB" id="A0A1M7YRC4"/>
<dbReference type="SFLD" id="SFLDG01065">
    <property type="entry name" value="anaerobic_coproporphyrinogen-I"/>
    <property type="match status" value="1"/>
</dbReference>
<keyword evidence="2" id="KW-0560">Oxidoreductase</keyword>
<dbReference type="SFLD" id="SFLDS00029">
    <property type="entry name" value="Radical_SAM"/>
    <property type="match status" value="1"/>
</dbReference>
<feature type="domain" description="Radical SAM core" evidence="1">
    <location>
        <begin position="46"/>
        <end position="288"/>
    </location>
</feature>
<dbReference type="InterPro" id="IPR006638">
    <property type="entry name" value="Elp3/MiaA/NifB-like_rSAM"/>
</dbReference>
<dbReference type="Proteomes" id="UP000184600">
    <property type="component" value="Unassembled WGS sequence"/>
</dbReference>
<dbReference type="Pfam" id="PF06969">
    <property type="entry name" value="HemN_C"/>
    <property type="match status" value="1"/>
</dbReference>
<gene>
    <name evidence="2" type="primary">hemN_1</name>
    <name evidence="2" type="ORF">VQ7734_00893</name>
</gene>
<dbReference type="InterPro" id="IPR007197">
    <property type="entry name" value="rSAM"/>
</dbReference>